<dbReference type="PANTHER" id="PTHR43823:SF3">
    <property type="entry name" value="MULTIDRUG EXPORT PROTEIN MEPA"/>
    <property type="match status" value="1"/>
</dbReference>
<feature type="region of interest" description="Disordered" evidence="6">
    <location>
        <begin position="442"/>
        <end position="466"/>
    </location>
</feature>
<keyword evidence="2" id="KW-1003">Cell membrane</keyword>
<evidence type="ECO:0000256" key="3">
    <source>
        <dbReference type="ARBA" id="ARBA00022692"/>
    </source>
</evidence>
<reference evidence="8 9" key="1">
    <citation type="submission" date="2021-05" db="EMBL/GenBank/DDBJ databases">
        <title>Shewanella sp. JM162201.</title>
        <authorList>
            <person name="Xu S."/>
            <person name="Li A."/>
        </authorList>
    </citation>
    <scope>NUCLEOTIDE SEQUENCE [LARGE SCALE GENOMIC DNA]</scope>
    <source>
        <strain evidence="8 9">JM162201</strain>
    </source>
</reference>
<evidence type="ECO:0000256" key="4">
    <source>
        <dbReference type="ARBA" id="ARBA00022989"/>
    </source>
</evidence>
<protein>
    <submittedName>
        <fullName evidence="8">MATE family efflux transporter</fullName>
    </submittedName>
</protein>
<keyword evidence="3 7" id="KW-0812">Transmembrane</keyword>
<dbReference type="Pfam" id="PF01554">
    <property type="entry name" value="MatE"/>
    <property type="match status" value="2"/>
</dbReference>
<comment type="subcellular location">
    <subcellularLocation>
        <location evidence="1">Cell membrane</location>
        <topology evidence="1">Multi-pass membrane protein</topology>
    </subcellularLocation>
</comment>
<dbReference type="InterPro" id="IPR002528">
    <property type="entry name" value="MATE_fam"/>
</dbReference>
<dbReference type="NCBIfam" id="TIGR00797">
    <property type="entry name" value="matE"/>
    <property type="match status" value="1"/>
</dbReference>
<organism evidence="8 9">
    <name type="scientific">Shewanella jiangmenensis</name>
    <dbReference type="NCBI Taxonomy" id="2837387"/>
    <lineage>
        <taxon>Bacteria</taxon>
        <taxon>Pseudomonadati</taxon>
        <taxon>Pseudomonadota</taxon>
        <taxon>Gammaproteobacteria</taxon>
        <taxon>Alteromonadales</taxon>
        <taxon>Shewanellaceae</taxon>
        <taxon>Shewanella</taxon>
    </lineage>
</organism>
<feature type="transmembrane region" description="Helical" evidence="7">
    <location>
        <begin position="315"/>
        <end position="332"/>
    </location>
</feature>
<feature type="region of interest" description="Disordered" evidence="6">
    <location>
        <begin position="516"/>
        <end position="568"/>
    </location>
</feature>
<evidence type="ECO:0000256" key="2">
    <source>
        <dbReference type="ARBA" id="ARBA00022475"/>
    </source>
</evidence>
<evidence type="ECO:0000313" key="9">
    <source>
        <dbReference type="Proteomes" id="UP001195903"/>
    </source>
</evidence>
<feature type="transmembrane region" description="Helical" evidence="7">
    <location>
        <begin position="352"/>
        <end position="370"/>
    </location>
</feature>
<feature type="transmembrane region" description="Helical" evidence="7">
    <location>
        <begin position="267"/>
        <end position="295"/>
    </location>
</feature>
<feature type="transmembrane region" description="Helical" evidence="7">
    <location>
        <begin position="134"/>
        <end position="154"/>
    </location>
</feature>
<dbReference type="EMBL" id="JAHEPS010000006">
    <property type="protein sequence ID" value="MBT1445768.1"/>
    <property type="molecule type" value="Genomic_DNA"/>
</dbReference>
<dbReference type="Proteomes" id="UP001195903">
    <property type="component" value="Unassembled WGS sequence"/>
</dbReference>
<feature type="transmembrane region" description="Helical" evidence="7">
    <location>
        <begin position="21"/>
        <end position="43"/>
    </location>
</feature>
<gene>
    <name evidence="8" type="ORF">KJI95_14740</name>
</gene>
<proteinExistence type="predicted"/>
<feature type="transmembrane region" description="Helical" evidence="7">
    <location>
        <begin position="193"/>
        <end position="213"/>
    </location>
</feature>
<keyword evidence="5 7" id="KW-0472">Membrane</keyword>
<feature type="transmembrane region" description="Helical" evidence="7">
    <location>
        <begin position="166"/>
        <end position="187"/>
    </location>
</feature>
<keyword evidence="4 7" id="KW-1133">Transmembrane helix</keyword>
<feature type="transmembrane region" description="Helical" evidence="7">
    <location>
        <begin position="234"/>
        <end position="255"/>
    </location>
</feature>
<dbReference type="InterPro" id="IPR051327">
    <property type="entry name" value="MATE_MepA_subfamily"/>
</dbReference>
<keyword evidence="9" id="KW-1185">Reference proteome</keyword>
<sequence>MQAKFVEGPILRHILVMSSTAAVGISALFVVDLLDIFFLSLLGDHELTAAIGYAGTISFFTTSIGIGLSIALGAQVSRAIGSGDSERARRLLMSALMLTLGVSVLVAVIVTLNISTLLALVGASGRTAELAADYLNILVPSLPFICLAMALGAALRAVGDAKLSMVSTLVGGGVNLVLDPVFIFLFAMGIEGAAIASVLARLAVMVVAGRGVFGKHGLWHQPQLGEFRADLKPIFAIAGPAMLTNIATPIGNGFMTRAIAEFGDGYVAGWAVVGRLTPVAFGMIFALSGAIGPIVGQNFGAGRYDRLKDCLTQSLLFCTAYVVAVSLLLALVKEPVVHLFDLKGDAADFVRFFLTYIAVFFVFSGALFVANASFNNLGKAKYSTLFNVGKATLGTLPFIWLGAQWGGIHGVLLGQVLGSILFGVAGVFTAYRLVNGMAPKAAEATKGTEGTEATKSEHRKTEPLKTAAETEVDFAEVTPAASSPLSSSCTQMAQLTEEQDCLGATHATEFLIQVDENQSDENQSDENHEEEKPLDGSPVNETRIGEKPAGAGRIPSDQRGYPAPRRTE</sequence>
<feature type="compositionally biased region" description="Basic and acidic residues" evidence="6">
    <location>
        <begin position="525"/>
        <end position="534"/>
    </location>
</feature>
<evidence type="ECO:0000256" key="7">
    <source>
        <dbReference type="SAM" id="Phobius"/>
    </source>
</evidence>
<feature type="transmembrane region" description="Helical" evidence="7">
    <location>
        <begin position="49"/>
        <end position="74"/>
    </location>
</feature>
<dbReference type="RefSeq" id="WP_214507965.1">
    <property type="nucleotide sequence ID" value="NZ_JAHEPS010000006.1"/>
</dbReference>
<feature type="compositionally biased region" description="Low complexity" evidence="6">
    <location>
        <begin position="442"/>
        <end position="451"/>
    </location>
</feature>
<evidence type="ECO:0000256" key="1">
    <source>
        <dbReference type="ARBA" id="ARBA00004651"/>
    </source>
</evidence>
<evidence type="ECO:0000256" key="5">
    <source>
        <dbReference type="ARBA" id="ARBA00023136"/>
    </source>
</evidence>
<feature type="transmembrane region" description="Helical" evidence="7">
    <location>
        <begin position="95"/>
        <end position="122"/>
    </location>
</feature>
<feature type="compositionally biased region" description="Basic and acidic residues" evidence="6">
    <location>
        <begin position="452"/>
        <end position="463"/>
    </location>
</feature>
<feature type="transmembrane region" description="Helical" evidence="7">
    <location>
        <begin position="382"/>
        <end position="401"/>
    </location>
</feature>
<evidence type="ECO:0000313" key="8">
    <source>
        <dbReference type="EMBL" id="MBT1445768.1"/>
    </source>
</evidence>
<name>A0ABS5V9R3_9GAMM</name>
<feature type="transmembrane region" description="Helical" evidence="7">
    <location>
        <begin position="407"/>
        <end position="431"/>
    </location>
</feature>
<dbReference type="PANTHER" id="PTHR43823">
    <property type="entry name" value="SPORULATION PROTEIN YKVU"/>
    <property type="match status" value="1"/>
</dbReference>
<accession>A0ABS5V9R3</accession>
<comment type="caution">
    <text evidence="8">The sequence shown here is derived from an EMBL/GenBank/DDBJ whole genome shotgun (WGS) entry which is preliminary data.</text>
</comment>
<evidence type="ECO:0000256" key="6">
    <source>
        <dbReference type="SAM" id="MobiDB-lite"/>
    </source>
</evidence>